<reference evidence="1" key="1">
    <citation type="journal article" date="2019" name="Sci. Rep.">
        <title>Draft genome of Tanacetum cinerariifolium, the natural source of mosquito coil.</title>
        <authorList>
            <person name="Yamashiro T."/>
            <person name="Shiraishi A."/>
            <person name="Satake H."/>
            <person name="Nakayama K."/>
        </authorList>
    </citation>
    <scope>NUCLEOTIDE SEQUENCE</scope>
</reference>
<evidence type="ECO:0008006" key="2">
    <source>
        <dbReference type="Google" id="ProtNLM"/>
    </source>
</evidence>
<name>A0A699IH70_TANCI</name>
<accession>A0A699IH70</accession>
<sequence length="332" mass="37908">NSMTEGSFEVSDDSQYGFHVGNLRLEETALIHIRISSNDTLLLDLNFQQISEGVHIDYLLKFSMQEGICHVKLMERPSFICSYREENSNCVNLGYRIHLSIVSFLLNASISVFIASLQTLDSKACLTKVGISSKYREVVKIWASGDKSPLAMFAIEYLDLRASFSEVYLFRGTPLLVLGRSSYLTEELSHVPIWVKFHDVPLVAYTSDGLSLMATEIDNRMMLDSYTNSMYLEAWGRAAGAEQMLAMTLAFDDGFVLVKYLKIDMTEKMKVWFLREVASEDCFVEDLRDQWSQVRLIWRNGEDVVEARVETHERQLVDLNGVLLVCLRLDDD</sequence>
<organism evidence="1">
    <name type="scientific">Tanacetum cinerariifolium</name>
    <name type="common">Dalmatian daisy</name>
    <name type="synonym">Chrysanthemum cinerariifolium</name>
    <dbReference type="NCBI Taxonomy" id="118510"/>
    <lineage>
        <taxon>Eukaryota</taxon>
        <taxon>Viridiplantae</taxon>
        <taxon>Streptophyta</taxon>
        <taxon>Embryophyta</taxon>
        <taxon>Tracheophyta</taxon>
        <taxon>Spermatophyta</taxon>
        <taxon>Magnoliopsida</taxon>
        <taxon>eudicotyledons</taxon>
        <taxon>Gunneridae</taxon>
        <taxon>Pentapetalae</taxon>
        <taxon>asterids</taxon>
        <taxon>campanulids</taxon>
        <taxon>Asterales</taxon>
        <taxon>Asteraceae</taxon>
        <taxon>Asteroideae</taxon>
        <taxon>Anthemideae</taxon>
        <taxon>Anthemidinae</taxon>
        <taxon>Tanacetum</taxon>
    </lineage>
</organism>
<evidence type="ECO:0000313" key="1">
    <source>
        <dbReference type="EMBL" id="GEZ47225.1"/>
    </source>
</evidence>
<proteinExistence type="predicted"/>
<gene>
    <name evidence="1" type="ORF">Tci_519198</name>
</gene>
<protein>
    <recommendedName>
        <fullName evidence="2">DUF4283 domain-containing protein</fullName>
    </recommendedName>
</protein>
<dbReference type="EMBL" id="BKCJ010283057">
    <property type="protein sequence ID" value="GEZ47225.1"/>
    <property type="molecule type" value="Genomic_DNA"/>
</dbReference>
<feature type="non-terminal residue" evidence="1">
    <location>
        <position position="1"/>
    </location>
</feature>
<dbReference type="AlphaFoldDB" id="A0A699IH70"/>
<comment type="caution">
    <text evidence="1">The sequence shown here is derived from an EMBL/GenBank/DDBJ whole genome shotgun (WGS) entry which is preliminary data.</text>
</comment>